<name>A0A7D5GEQ7_9EURY</name>
<evidence type="ECO:0000313" key="1">
    <source>
        <dbReference type="EMBL" id="QLG27588.1"/>
    </source>
</evidence>
<dbReference type="Proteomes" id="UP000509750">
    <property type="component" value="Chromosome"/>
</dbReference>
<keyword evidence="2" id="KW-1185">Reference proteome</keyword>
<dbReference type="RefSeq" id="WP_179169163.1">
    <property type="nucleotide sequence ID" value="NZ_CP058529.1"/>
</dbReference>
<dbReference type="OrthoDB" id="159783at2157"/>
<dbReference type="EMBL" id="CP058529">
    <property type="protein sequence ID" value="QLG27588.1"/>
    <property type="molecule type" value="Genomic_DNA"/>
</dbReference>
<dbReference type="KEGG" id="halg:HUG10_08495"/>
<accession>A0A7D5GEQ7</accession>
<protein>
    <submittedName>
        <fullName evidence="1">Uncharacterized protein</fullName>
    </submittedName>
</protein>
<gene>
    <name evidence="1" type="ORF">HUG10_08495</name>
</gene>
<dbReference type="AlphaFoldDB" id="A0A7D5GEQ7"/>
<proteinExistence type="predicted"/>
<organism evidence="1 2">
    <name type="scientific">Halorarum halophilum</name>
    <dbReference type="NCBI Taxonomy" id="2743090"/>
    <lineage>
        <taxon>Archaea</taxon>
        <taxon>Methanobacteriati</taxon>
        <taxon>Methanobacteriota</taxon>
        <taxon>Stenosarchaea group</taxon>
        <taxon>Halobacteria</taxon>
        <taxon>Halobacteriales</taxon>
        <taxon>Haloferacaceae</taxon>
        <taxon>Halorarum</taxon>
    </lineage>
</organism>
<reference evidence="1 2" key="1">
    <citation type="submission" date="2020-07" db="EMBL/GenBank/DDBJ databases">
        <title>Gai3-2, isolated from salt lake.</title>
        <authorList>
            <person name="Cui H."/>
            <person name="Shi X."/>
        </authorList>
    </citation>
    <scope>NUCLEOTIDE SEQUENCE [LARGE SCALE GENOMIC DNA]</scope>
    <source>
        <strain evidence="1 2">Gai3-2</strain>
    </source>
</reference>
<evidence type="ECO:0000313" key="2">
    <source>
        <dbReference type="Proteomes" id="UP000509750"/>
    </source>
</evidence>
<dbReference type="GeneID" id="56028866"/>
<sequence>MTDVTEFESRLRPAPIKERCRDRPLNGQLAVQIFAYDGDGPSETEWVHSTRWLDPVAKR</sequence>